<comment type="caution">
    <text evidence="1">The sequence shown here is derived from an EMBL/GenBank/DDBJ whole genome shotgun (WGS) entry which is preliminary data.</text>
</comment>
<protein>
    <submittedName>
        <fullName evidence="1">Uncharacterized protein</fullName>
    </submittedName>
</protein>
<organism evidence="1 2">
    <name type="scientific">Hanseniaspora valbyensis NRRL Y-1626</name>
    <dbReference type="NCBI Taxonomy" id="766949"/>
    <lineage>
        <taxon>Eukaryota</taxon>
        <taxon>Fungi</taxon>
        <taxon>Dikarya</taxon>
        <taxon>Ascomycota</taxon>
        <taxon>Saccharomycotina</taxon>
        <taxon>Saccharomycetes</taxon>
        <taxon>Saccharomycodales</taxon>
        <taxon>Saccharomycodaceae</taxon>
        <taxon>Hanseniaspora</taxon>
    </lineage>
</organism>
<name>A0A1B7TJE2_9ASCO</name>
<sequence>MSLKFLDFSFKIQRKNTKSIINTSFSPLITNKLQTNNDLKSLTYNTFGNAHTLQPELYNPNVLKERKFFNSFVKDKRRADQLLRGFNIDLYSHIIKDLRSVKQHSKLFHEKDNANIHLKNINPNSILATSYSRSNTRFNTKLNLSLQGLNILKSHLLQLIYTQNVFDNLLSLKELELKYRFNMNQDIIAIIETKLKDFQFHITMFDLKKEQISIAYTNEKNLQTILSLFGYLSYYVNKKTLSEIIMKTFEKDFILMNDKFLSAY</sequence>
<accession>A0A1B7TJE2</accession>
<dbReference type="EMBL" id="LXPE01000002">
    <property type="protein sequence ID" value="OBA28856.1"/>
    <property type="molecule type" value="Genomic_DNA"/>
</dbReference>
<evidence type="ECO:0000313" key="2">
    <source>
        <dbReference type="Proteomes" id="UP000092321"/>
    </source>
</evidence>
<proteinExistence type="predicted"/>
<dbReference type="AlphaFoldDB" id="A0A1B7TJE2"/>
<gene>
    <name evidence="1" type="ORF">HANVADRAFT_51298</name>
</gene>
<reference evidence="2" key="1">
    <citation type="journal article" date="2016" name="Proc. Natl. Acad. Sci. U.S.A.">
        <title>Comparative genomics of biotechnologically important yeasts.</title>
        <authorList>
            <person name="Riley R."/>
            <person name="Haridas S."/>
            <person name="Wolfe K.H."/>
            <person name="Lopes M.R."/>
            <person name="Hittinger C.T."/>
            <person name="Goeker M."/>
            <person name="Salamov A.A."/>
            <person name="Wisecaver J.H."/>
            <person name="Long T.M."/>
            <person name="Calvey C.H."/>
            <person name="Aerts A.L."/>
            <person name="Barry K.W."/>
            <person name="Choi C."/>
            <person name="Clum A."/>
            <person name="Coughlan A.Y."/>
            <person name="Deshpande S."/>
            <person name="Douglass A.P."/>
            <person name="Hanson S.J."/>
            <person name="Klenk H.-P."/>
            <person name="LaButti K.M."/>
            <person name="Lapidus A."/>
            <person name="Lindquist E.A."/>
            <person name="Lipzen A.M."/>
            <person name="Meier-Kolthoff J.P."/>
            <person name="Ohm R.A."/>
            <person name="Otillar R.P."/>
            <person name="Pangilinan J.L."/>
            <person name="Peng Y."/>
            <person name="Rokas A."/>
            <person name="Rosa C.A."/>
            <person name="Scheuner C."/>
            <person name="Sibirny A.A."/>
            <person name="Slot J.C."/>
            <person name="Stielow J.B."/>
            <person name="Sun H."/>
            <person name="Kurtzman C.P."/>
            <person name="Blackwell M."/>
            <person name="Grigoriev I.V."/>
            <person name="Jeffries T.W."/>
        </authorList>
    </citation>
    <scope>NUCLEOTIDE SEQUENCE [LARGE SCALE GENOMIC DNA]</scope>
    <source>
        <strain evidence="2">NRRL Y-1626</strain>
    </source>
</reference>
<dbReference type="Proteomes" id="UP000092321">
    <property type="component" value="Unassembled WGS sequence"/>
</dbReference>
<keyword evidence="2" id="KW-1185">Reference proteome</keyword>
<evidence type="ECO:0000313" key="1">
    <source>
        <dbReference type="EMBL" id="OBA28856.1"/>
    </source>
</evidence>